<evidence type="ECO:0000256" key="2">
    <source>
        <dbReference type="PIRSR" id="PIRSR011396-2"/>
    </source>
</evidence>
<keyword evidence="2" id="KW-0274">FAD</keyword>
<evidence type="ECO:0000313" key="3">
    <source>
        <dbReference type="EMBL" id="MCH4293331.1"/>
    </source>
</evidence>
<evidence type="ECO:0000313" key="4">
    <source>
        <dbReference type="Proteomes" id="UP001297581"/>
    </source>
</evidence>
<feature type="binding site" evidence="2">
    <location>
        <position position="345"/>
    </location>
    <ligand>
        <name>L-tryptophan</name>
        <dbReference type="ChEBI" id="CHEBI:57912"/>
    </ligand>
</feature>
<dbReference type="RefSeq" id="WP_240589888.1">
    <property type="nucleotide sequence ID" value="NZ_JAKUDL010000001.1"/>
</dbReference>
<dbReference type="PIRSF" id="PIRSF011396">
    <property type="entry name" value="Trp_halogenase"/>
    <property type="match status" value="1"/>
</dbReference>
<feature type="active site" evidence="1">
    <location>
        <position position="81"/>
    </location>
</feature>
<feature type="binding site" evidence="2">
    <location>
        <position position="336"/>
    </location>
    <ligand>
        <name>FAD</name>
        <dbReference type="ChEBI" id="CHEBI:57692"/>
    </ligand>
</feature>
<dbReference type="SUPFAM" id="SSF51905">
    <property type="entry name" value="FAD/NAD(P)-binding domain"/>
    <property type="match status" value="1"/>
</dbReference>
<gene>
    <name evidence="3" type="ORF">MJ923_03290</name>
</gene>
<feature type="binding site" evidence="2">
    <location>
        <position position="186"/>
    </location>
    <ligand>
        <name>FAD</name>
        <dbReference type="ChEBI" id="CHEBI:57692"/>
    </ligand>
</feature>
<proteinExistence type="predicted"/>
<keyword evidence="2" id="KW-0285">Flavoprotein</keyword>
<dbReference type="AlphaFoldDB" id="A0AAJ1EYV0"/>
<dbReference type="GO" id="GO:0000166">
    <property type="term" value="F:nucleotide binding"/>
    <property type="evidence" value="ECO:0007669"/>
    <property type="project" value="UniProtKB-KW"/>
</dbReference>
<dbReference type="Pfam" id="PF04820">
    <property type="entry name" value="Trp_halogenase"/>
    <property type="match status" value="1"/>
</dbReference>
<dbReference type="Gene3D" id="3.50.50.60">
    <property type="entry name" value="FAD/NAD(P)-binding domain"/>
    <property type="match status" value="1"/>
</dbReference>
<sequence>MTAITPLRRILIVGGGTAGWIAACHLAKKLTPRGIIVTLVESPNIPTIGVGEGSVPMMRDTLKYFGIREDAFISQCDVTFKQSVKFIDWNNESASGEYYHHLFDYPQWRGQTEDWLAKPALSRNSYADQVSWQGRLADAGFAPKAITQPQFDGVCNYAYHLDAAKFTDMLTVHGKSLGVEHLLADVVAVDYCEEQGIRSVSTAQLGTLSADLYVDCTGFAARLIDEACKVPFIDKGDVLLVDTAIVAQVPYPDAHTPIPCFTKSTAKEAGWIWDIGLSTRRGTGYVYSSRHTSDERAAEVLRQYLGEAAPTEFRKIPMKVGYRERSWHKNCVAIGLSSGFVEPLEATGLLIFDVTSRMLAETMPHCLEAMPLVANRYSAQVCQTWLKVIDFIKLHYVLSSRRDTEFWRDNQASESIPDTLKELLALWRYQVPTPYEFASTMDIFKQENFLYVLYGMAYPTQVPATAIEDGAEVTANVAQRLMKQLLPHRQLIDKIKQYGLQQV</sequence>
<dbReference type="GO" id="GO:0004497">
    <property type="term" value="F:monooxygenase activity"/>
    <property type="evidence" value="ECO:0007669"/>
    <property type="project" value="InterPro"/>
</dbReference>
<keyword evidence="2" id="KW-0547">Nucleotide-binding</keyword>
<dbReference type="EMBL" id="JAKUDL010000001">
    <property type="protein sequence ID" value="MCH4293331.1"/>
    <property type="molecule type" value="Genomic_DNA"/>
</dbReference>
<name>A0AAJ1EYV0_9GAMM</name>
<dbReference type="InterPro" id="IPR036188">
    <property type="entry name" value="FAD/NAD-bd_sf"/>
</dbReference>
<dbReference type="InterPro" id="IPR050816">
    <property type="entry name" value="Flavin-dep_Halogenase_NPB"/>
</dbReference>
<feature type="binding site" evidence="2">
    <location>
        <begin position="15"/>
        <end position="18"/>
    </location>
    <ligand>
        <name>FAD</name>
        <dbReference type="ChEBI" id="CHEBI:57692"/>
    </ligand>
</feature>
<dbReference type="Proteomes" id="UP001297581">
    <property type="component" value="Unassembled WGS sequence"/>
</dbReference>
<keyword evidence="4" id="KW-1185">Reference proteome</keyword>
<protein>
    <submittedName>
        <fullName evidence="3">Tryptophan 7-halogenase</fullName>
    </submittedName>
</protein>
<evidence type="ECO:0000256" key="1">
    <source>
        <dbReference type="PIRSR" id="PIRSR011396-1"/>
    </source>
</evidence>
<dbReference type="PANTHER" id="PTHR43747:SF4">
    <property type="entry name" value="FLAVIN-DEPENDENT TRYPTOPHAN HALOGENASE"/>
    <property type="match status" value="1"/>
</dbReference>
<comment type="caution">
    <text evidence="3">The sequence shown here is derived from an EMBL/GenBank/DDBJ whole genome shotgun (WGS) entry which is preliminary data.</text>
</comment>
<organism evidence="3 4">
    <name type="scientific">Shewanella zhuhaiensis</name>
    <dbReference type="NCBI Taxonomy" id="2919576"/>
    <lineage>
        <taxon>Bacteria</taxon>
        <taxon>Pseudomonadati</taxon>
        <taxon>Pseudomonadota</taxon>
        <taxon>Gammaproteobacteria</taxon>
        <taxon>Alteromonadales</taxon>
        <taxon>Shewanellaceae</taxon>
        <taxon>Shewanella</taxon>
    </lineage>
</organism>
<dbReference type="PANTHER" id="PTHR43747">
    <property type="entry name" value="FAD-BINDING PROTEIN"/>
    <property type="match status" value="1"/>
</dbReference>
<accession>A0AAJ1EYV0</accession>
<reference evidence="3 4" key="1">
    <citation type="submission" date="2022-02" db="EMBL/GenBank/DDBJ databases">
        <title>The genome sequence of Shewanella sp. 3B26.</title>
        <authorList>
            <person name="Du J."/>
        </authorList>
    </citation>
    <scope>NUCLEOTIDE SEQUENCE [LARGE SCALE GENOMIC DNA]</scope>
    <source>
        <strain evidence="3 4">3B26</strain>
    </source>
</reference>
<dbReference type="InterPro" id="IPR006905">
    <property type="entry name" value="Flavin_halogenase"/>
</dbReference>
<dbReference type="InterPro" id="IPR033856">
    <property type="entry name" value="Trp_halogen"/>
</dbReference>
<feature type="binding site" evidence="2">
    <location>
        <position position="81"/>
    </location>
    <ligand>
        <name>7-chloro-L-tryptophan</name>
        <dbReference type="ChEBI" id="CHEBI:58713"/>
    </ligand>
</feature>